<dbReference type="AlphaFoldDB" id="A0A1J5PBK7"/>
<gene>
    <name evidence="2" type="ORF">GALL_493510</name>
</gene>
<sequence length="88" mass="9212">MRMGLPASSTIRSSGPAGQPSGAPFSGVLGLTSFHERAVRIPGGVCFGYGGLWRKPPGASMVPSRLINTARARMVWKPLECAASPRMA</sequence>
<evidence type="ECO:0000256" key="1">
    <source>
        <dbReference type="SAM" id="MobiDB-lite"/>
    </source>
</evidence>
<proteinExistence type="predicted"/>
<evidence type="ECO:0000313" key="2">
    <source>
        <dbReference type="EMBL" id="OIQ69049.1"/>
    </source>
</evidence>
<feature type="region of interest" description="Disordered" evidence="1">
    <location>
        <begin position="1"/>
        <end position="22"/>
    </location>
</feature>
<dbReference type="EMBL" id="MLJW01004945">
    <property type="protein sequence ID" value="OIQ69049.1"/>
    <property type="molecule type" value="Genomic_DNA"/>
</dbReference>
<comment type="caution">
    <text evidence="2">The sequence shown here is derived from an EMBL/GenBank/DDBJ whole genome shotgun (WGS) entry which is preliminary data.</text>
</comment>
<name>A0A1J5PBK7_9ZZZZ</name>
<protein>
    <submittedName>
        <fullName evidence="2">Uncharacterized protein</fullName>
    </submittedName>
</protein>
<reference evidence="2" key="1">
    <citation type="submission" date="2016-10" db="EMBL/GenBank/DDBJ databases">
        <title>Sequence of Gallionella enrichment culture.</title>
        <authorList>
            <person name="Poehlein A."/>
            <person name="Muehling M."/>
            <person name="Daniel R."/>
        </authorList>
    </citation>
    <scope>NUCLEOTIDE SEQUENCE</scope>
</reference>
<accession>A0A1J5PBK7</accession>
<organism evidence="2">
    <name type="scientific">mine drainage metagenome</name>
    <dbReference type="NCBI Taxonomy" id="410659"/>
    <lineage>
        <taxon>unclassified sequences</taxon>
        <taxon>metagenomes</taxon>
        <taxon>ecological metagenomes</taxon>
    </lineage>
</organism>